<gene>
    <name evidence="4" type="ORF">H8S20_03990</name>
</gene>
<protein>
    <submittedName>
        <fullName evidence="4">Glycosyltransferase family 2 protein</fullName>
    </submittedName>
</protein>
<keyword evidence="5" id="KW-1185">Reference proteome</keyword>
<feature type="domain" description="Glycosyltransferase 2-like" evidence="3">
    <location>
        <begin position="5"/>
        <end position="170"/>
    </location>
</feature>
<accession>A0ABR7D9H0</accession>
<sequence>MPKISVIVPVYNTENYIGRCIDSILNQSFSNFELILINDGSNDRSSEIIKNYEDNRIVFIDNNNNGVSETRNIGIKAAKGEYIQFVDSDDFIDKDMLKDTLKLLEDSNADCVMTGLYLDIEQDSKISTSTQTFEYFEAENKKDIALNVLARMGGTYINSPINKLYKRNIIIENNIFMDKSIDLGEDFLFNLMYLKFCNKVIFSDKCYYHYWMKIENNLTFKFRENKLDLMYLMYKKSEEYFKLSRLSKDEYRDLNNLFIKWMYSCFIDLHNSGCNLTYKEKIKYLKEAIVKYDNIIKGTNNLGLVQRILKLTLKYPSIVLLISKIMYTIKVKYRNLIYR</sequence>
<evidence type="ECO:0000256" key="1">
    <source>
        <dbReference type="ARBA" id="ARBA00022676"/>
    </source>
</evidence>
<dbReference type="RefSeq" id="WP_051986983.1">
    <property type="nucleotide sequence ID" value="NZ_JACOOO010000004.1"/>
</dbReference>
<proteinExistence type="predicted"/>
<dbReference type="PANTHER" id="PTHR22916">
    <property type="entry name" value="GLYCOSYLTRANSFERASE"/>
    <property type="match status" value="1"/>
</dbReference>
<keyword evidence="2" id="KW-0808">Transferase</keyword>
<name>A0ABR7D9H0_9CLOT</name>
<evidence type="ECO:0000313" key="4">
    <source>
        <dbReference type="EMBL" id="MBC5628050.1"/>
    </source>
</evidence>
<evidence type="ECO:0000313" key="5">
    <source>
        <dbReference type="Proteomes" id="UP000596929"/>
    </source>
</evidence>
<dbReference type="CDD" id="cd00761">
    <property type="entry name" value="Glyco_tranf_GTA_type"/>
    <property type="match status" value="1"/>
</dbReference>
<comment type="caution">
    <text evidence="4">The sequence shown here is derived from an EMBL/GenBank/DDBJ whole genome shotgun (WGS) entry which is preliminary data.</text>
</comment>
<evidence type="ECO:0000256" key="2">
    <source>
        <dbReference type="ARBA" id="ARBA00022679"/>
    </source>
</evidence>
<dbReference type="EMBL" id="JACOOO010000004">
    <property type="protein sequence ID" value="MBC5628050.1"/>
    <property type="molecule type" value="Genomic_DNA"/>
</dbReference>
<keyword evidence="1" id="KW-0328">Glycosyltransferase</keyword>
<dbReference type="InterPro" id="IPR001173">
    <property type="entry name" value="Glyco_trans_2-like"/>
</dbReference>
<dbReference type="SUPFAM" id="SSF53448">
    <property type="entry name" value="Nucleotide-diphospho-sugar transferases"/>
    <property type="match status" value="1"/>
</dbReference>
<dbReference type="PANTHER" id="PTHR22916:SF51">
    <property type="entry name" value="GLYCOSYLTRANSFERASE EPSH-RELATED"/>
    <property type="match status" value="1"/>
</dbReference>
<dbReference type="Pfam" id="PF00535">
    <property type="entry name" value="Glycos_transf_2"/>
    <property type="match status" value="1"/>
</dbReference>
<dbReference type="Proteomes" id="UP000596929">
    <property type="component" value="Unassembled WGS sequence"/>
</dbReference>
<organism evidence="4 5">
    <name type="scientific">Clostridium hominis</name>
    <dbReference type="NCBI Taxonomy" id="2763036"/>
    <lineage>
        <taxon>Bacteria</taxon>
        <taxon>Bacillati</taxon>
        <taxon>Bacillota</taxon>
        <taxon>Clostridia</taxon>
        <taxon>Eubacteriales</taxon>
        <taxon>Clostridiaceae</taxon>
        <taxon>Clostridium</taxon>
    </lineage>
</organism>
<dbReference type="InterPro" id="IPR029044">
    <property type="entry name" value="Nucleotide-diphossugar_trans"/>
</dbReference>
<evidence type="ECO:0000259" key="3">
    <source>
        <dbReference type="Pfam" id="PF00535"/>
    </source>
</evidence>
<reference evidence="4 5" key="1">
    <citation type="submission" date="2020-08" db="EMBL/GenBank/DDBJ databases">
        <title>Genome public.</title>
        <authorList>
            <person name="Liu C."/>
            <person name="Sun Q."/>
        </authorList>
    </citation>
    <scope>NUCLEOTIDE SEQUENCE [LARGE SCALE GENOMIC DNA]</scope>
    <source>
        <strain evidence="4 5">NSJ-6</strain>
    </source>
</reference>
<dbReference type="Gene3D" id="3.90.550.10">
    <property type="entry name" value="Spore Coat Polysaccharide Biosynthesis Protein SpsA, Chain A"/>
    <property type="match status" value="1"/>
</dbReference>